<accession>A0AAU7NV62</accession>
<dbReference type="EC" id="2.3.1.181" evidence="6 7"/>
<evidence type="ECO:0000256" key="7">
    <source>
        <dbReference type="PIRNR" id="PIRNR016262"/>
    </source>
</evidence>
<evidence type="ECO:0000256" key="5">
    <source>
        <dbReference type="ARBA" id="ARBA00024732"/>
    </source>
</evidence>
<dbReference type="KEGG" id="mech:Q9L42_001770"/>
<dbReference type="InterPro" id="IPR004143">
    <property type="entry name" value="BPL_LPL_catalytic"/>
</dbReference>
<dbReference type="GO" id="GO:0005737">
    <property type="term" value="C:cytoplasm"/>
    <property type="evidence" value="ECO:0007669"/>
    <property type="project" value="UniProtKB-SubCell"/>
</dbReference>
<dbReference type="SUPFAM" id="SSF55681">
    <property type="entry name" value="Class II aaRS and biotin synthetases"/>
    <property type="match status" value="1"/>
</dbReference>
<dbReference type="InterPro" id="IPR020605">
    <property type="entry name" value="Octanoyltransferase_CS"/>
</dbReference>
<dbReference type="GO" id="GO:0009249">
    <property type="term" value="P:protein lipoylation"/>
    <property type="evidence" value="ECO:0007669"/>
    <property type="project" value="InterPro"/>
</dbReference>
<evidence type="ECO:0000256" key="2">
    <source>
        <dbReference type="ARBA" id="ARBA00022490"/>
    </source>
</evidence>
<evidence type="ECO:0000313" key="12">
    <source>
        <dbReference type="EMBL" id="XBS20880.1"/>
    </source>
</evidence>
<dbReference type="NCBIfam" id="TIGR00214">
    <property type="entry name" value="lipB"/>
    <property type="match status" value="1"/>
</dbReference>
<comment type="miscellaneous">
    <text evidence="6">In the reaction, the free carboxyl group of octanoic acid is attached via an amide linkage to the epsilon-amino group of a specific lysine residue of lipoyl domains of lipoate-dependent enzymes.</text>
</comment>
<dbReference type="Proteomes" id="UP001225378">
    <property type="component" value="Chromosome"/>
</dbReference>
<feature type="site" description="Lowers pKa of active site Cys" evidence="6 10">
    <location>
        <position position="132"/>
    </location>
</feature>
<evidence type="ECO:0000259" key="11">
    <source>
        <dbReference type="PROSITE" id="PS51733"/>
    </source>
</evidence>
<dbReference type="InterPro" id="IPR000544">
    <property type="entry name" value="Octanoyltransferase"/>
</dbReference>
<keyword evidence="4 6" id="KW-0012">Acyltransferase</keyword>
<dbReference type="NCBIfam" id="NF010922">
    <property type="entry name" value="PRK14342.1"/>
    <property type="match status" value="1"/>
</dbReference>
<dbReference type="CDD" id="cd16444">
    <property type="entry name" value="LipB"/>
    <property type="match status" value="1"/>
</dbReference>
<sequence>MQTVLNNLGRQDYLTVWRQMQRFTESRTAETADQIWLVEHPPVYTLGLNGKREHLICPNEIPVVECDRGGQVTYHGPGQLIVYLLTDLRRLKLGPRQLVSILENAMIHALEQYGIQAAAKAEAPGVYVGEKKIGSVGLRIKNGCSYHGLSLNNQMDLTPFQYINPCGYAGLAVTQLADQGVDIFTHELAVPVVHDIIKAIET</sequence>
<dbReference type="RefSeq" id="WP_349431787.1">
    <property type="nucleotide sequence ID" value="NZ_CP157743.1"/>
</dbReference>
<comment type="similarity">
    <text evidence="6 7">Belongs to the LipB family.</text>
</comment>
<evidence type="ECO:0000256" key="1">
    <source>
        <dbReference type="ARBA" id="ARBA00004821"/>
    </source>
</evidence>
<protein>
    <recommendedName>
        <fullName evidence="6 7">Octanoyltransferase</fullName>
        <ecNumber evidence="6 7">2.3.1.181</ecNumber>
    </recommendedName>
    <alternativeName>
        <fullName evidence="6">Lipoate-protein ligase B</fullName>
    </alternativeName>
    <alternativeName>
        <fullName evidence="6">Lipoyl/octanoyl transferase</fullName>
    </alternativeName>
    <alternativeName>
        <fullName evidence="6">Octanoyl-[acyl-carrier-protein]-protein N-octanoyltransferase</fullName>
    </alternativeName>
</protein>
<dbReference type="PANTHER" id="PTHR10993">
    <property type="entry name" value="OCTANOYLTRANSFERASE"/>
    <property type="match status" value="1"/>
</dbReference>
<comment type="catalytic activity">
    <reaction evidence="6 7">
        <text>octanoyl-[ACP] + L-lysyl-[protein] = N(6)-octanoyl-L-lysyl-[protein] + holo-[ACP] + H(+)</text>
        <dbReference type="Rhea" id="RHEA:17665"/>
        <dbReference type="Rhea" id="RHEA-COMP:9636"/>
        <dbReference type="Rhea" id="RHEA-COMP:9685"/>
        <dbReference type="Rhea" id="RHEA-COMP:9752"/>
        <dbReference type="Rhea" id="RHEA-COMP:9928"/>
        <dbReference type="ChEBI" id="CHEBI:15378"/>
        <dbReference type="ChEBI" id="CHEBI:29969"/>
        <dbReference type="ChEBI" id="CHEBI:64479"/>
        <dbReference type="ChEBI" id="CHEBI:78463"/>
        <dbReference type="ChEBI" id="CHEBI:78809"/>
        <dbReference type="EC" id="2.3.1.181"/>
    </reaction>
</comment>
<dbReference type="AlphaFoldDB" id="A0AAU7NV62"/>
<dbReference type="Pfam" id="PF21948">
    <property type="entry name" value="LplA-B_cat"/>
    <property type="match status" value="1"/>
</dbReference>
<evidence type="ECO:0000256" key="6">
    <source>
        <dbReference type="HAMAP-Rule" id="MF_00013"/>
    </source>
</evidence>
<dbReference type="PROSITE" id="PS51733">
    <property type="entry name" value="BPL_LPL_CATALYTIC"/>
    <property type="match status" value="1"/>
</dbReference>
<evidence type="ECO:0000256" key="8">
    <source>
        <dbReference type="PIRSR" id="PIRSR016262-1"/>
    </source>
</evidence>
<feature type="binding site" evidence="6 9">
    <location>
        <begin position="68"/>
        <end position="75"/>
    </location>
    <ligand>
        <name>substrate</name>
    </ligand>
</feature>
<evidence type="ECO:0000256" key="3">
    <source>
        <dbReference type="ARBA" id="ARBA00022679"/>
    </source>
</evidence>
<evidence type="ECO:0000256" key="4">
    <source>
        <dbReference type="ARBA" id="ARBA00023315"/>
    </source>
</evidence>
<dbReference type="FunFam" id="3.30.930.10:FF:000020">
    <property type="entry name" value="Octanoyltransferase"/>
    <property type="match status" value="1"/>
</dbReference>
<dbReference type="Gene3D" id="3.30.930.10">
    <property type="entry name" value="Bira Bifunctional Protein, Domain 2"/>
    <property type="match status" value="1"/>
</dbReference>
<keyword evidence="2 6" id="KW-0963">Cytoplasm</keyword>
<comment type="function">
    <text evidence="5 6 7">Catalyzes the transfer of endogenously produced octanoic acid from octanoyl-acyl-carrier-protein onto the lipoyl domains of lipoate-dependent enzymes. Lipoyl-ACP can also act as a substrate although octanoyl-ACP is likely to be the physiological substrate.</text>
</comment>
<name>A0AAU7NV62_9GAMM</name>
<dbReference type="GO" id="GO:0033819">
    <property type="term" value="F:lipoyl(octanoyl) transferase activity"/>
    <property type="evidence" value="ECO:0007669"/>
    <property type="project" value="UniProtKB-EC"/>
</dbReference>
<feature type="domain" description="BPL/LPL catalytic" evidence="11">
    <location>
        <begin position="29"/>
        <end position="202"/>
    </location>
</feature>
<evidence type="ECO:0000256" key="9">
    <source>
        <dbReference type="PIRSR" id="PIRSR016262-2"/>
    </source>
</evidence>
<dbReference type="HAMAP" id="MF_00013">
    <property type="entry name" value="LipB"/>
    <property type="match status" value="1"/>
</dbReference>
<dbReference type="EMBL" id="CP157743">
    <property type="protein sequence ID" value="XBS20880.1"/>
    <property type="molecule type" value="Genomic_DNA"/>
</dbReference>
<feature type="active site" description="Acyl-thioester intermediate" evidence="6 8">
    <location>
        <position position="166"/>
    </location>
</feature>
<reference evidence="12 13" key="1">
    <citation type="journal article" date="2024" name="Microbiology">
        <title>Methylomarinum rosea sp. nov., a novel halophilic methanotrophic bacterium from the hypersaline Lake Elton.</title>
        <authorList>
            <person name="Suleimanov R.Z."/>
            <person name="Oshkin I.Y."/>
            <person name="Danilova O.V."/>
            <person name="Suzina N.E."/>
            <person name="Dedysh S.N."/>
        </authorList>
    </citation>
    <scope>NUCLEOTIDE SEQUENCE [LARGE SCALE GENOMIC DNA]</scope>
    <source>
        <strain evidence="12 13">Ch1-1</strain>
    </source>
</reference>
<dbReference type="PROSITE" id="PS01313">
    <property type="entry name" value="LIPB"/>
    <property type="match status" value="1"/>
</dbReference>
<comment type="pathway">
    <text evidence="1 6 7">Protein modification; protein lipoylation via endogenous pathway; protein N(6)-(lipoyl)lysine from octanoyl-[acyl-carrier-protein]: step 1/2.</text>
</comment>
<proteinExistence type="inferred from homology"/>
<comment type="subcellular location">
    <subcellularLocation>
        <location evidence="6">Cytoplasm</location>
    </subcellularLocation>
</comment>
<keyword evidence="3 6" id="KW-0808">Transferase</keyword>
<feature type="binding site" evidence="6 9">
    <location>
        <begin position="135"/>
        <end position="137"/>
    </location>
    <ligand>
        <name>substrate</name>
    </ligand>
</feature>
<evidence type="ECO:0000256" key="10">
    <source>
        <dbReference type="PIRSR" id="PIRSR016262-3"/>
    </source>
</evidence>
<gene>
    <name evidence="6 12" type="primary">lipB</name>
    <name evidence="12" type="ORF">Q9L42_001770</name>
</gene>
<dbReference type="PANTHER" id="PTHR10993:SF7">
    <property type="entry name" value="LIPOYLTRANSFERASE 2, MITOCHONDRIAL-RELATED"/>
    <property type="match status" value="1"/>
</dbReference>
<feature type="binding site" evidence="6 9">
    <location>
        <begin position="148"/>
        <end position="150"/>
    </location>
    <ligand>
        <name>substrate</name>
    </ligand>
</feature>
<dbReference type="InterPro" id="IPR045864">
    <property type="entry name" value="aa-tRNA-synth_II/BPL/LPL"/>
</dbReference>
<dbReference type="PIRSF" id="PIRSF016262">
    <property type="entry name" value="LPLase"/>
    <property type="match status" value="1"/>
</dbReference>
<keyword evidence="13" id="KW-1185">Reference proteome</keyword>
<evidence type="ECO:0000313" key="13">
    <source>
        <dbReference type="Proteomes" id="UP001225378"/>
    </source>
</evidence>
<organism evidence="12 13">
    <name type="scientific">Methylomarinum roseum</name>
    <dbReference type="NCBI Taxonomy" id="3067653"/>
    <lineage>
        <taxon>Bacteria</taxon>
        <taxon>Pseudomonadati</taxon>
        <taxon>Pseudomonadota</taxon>
        <taxon>Gammaproteobacteria</taxon>
        <taxon>Methylococcales</taxon>
        <taxon>Methylococcaceae</taxon>
        <taxon>Methylomarinum</taxon>
    </lineage>
</organism>